<evidence type="ECO:0000256" key="1">
    <source>
        <dbReference type="ARBA" id="ARBA00009437"/>
    </source>
</evidence>
<dbReference type="Gene3D" id="3.40.190.290">
    <property type="match status" value="1"/>
</dbReference>
<dbReference type="Proteomes" id="UP000240904">
    <property type="component" value="Unassembled WGS sequence"/>
</dbReference>
<accession>A0A2T3N356</accession>
<dbReference type="PROSITE" id="PS50931">
    <property type="entry name" value="HTH_LYSR"/>
    <property type="match status" value="1"/>
</dbReference>
<dbReference type="Pfam" id="PF03466">
    <property type="entry name" value="LysR_substrate"/>
    <property type="match status" value="1"/>
</dbReference>
<dbReference type="OrthoDB" id="6988449at2"/>
<dbReference type="SUPFAM" id="SSF46785">
    <property type="entry name" value="Winged helix' DNA-binding domain"/>
    <property type="match status" value="1"/>
</dbReference>
<comment type="caution">
    <text evidence="6">The sequence shown here is derived from an EMBL/GenBank/DDBJ whole genome shotgun (WGS) entry which is preliminary data.</text>
</comment>
<dbReference type="InterPro" id="IPR005119">
    <property type="entry name" value="LysR_subst-bd"/>
</dbReference>
<organism evidence="6 7">
    <name type="scientific">Photobacterium lipolyticum</name>
    <dbReference type="NCBI Taxonomy" id="266810"/>
    <lineage>
        <taxon>Bacteria</taxon>
        <taxon>Pseudomonadati</taxon>
        <taxon>Pseudomonadota</taxon>
        <taxon>Gammaproteobacteria</taxon>
        <taxon>Vibrionales</taxon>
        <taxon>Vibrionaceae</taxon>
        <taxon>Photobacterium</taxon>
    </lineage>
</organism>
<dbReference type="EMBL" id="PYMC01000002">
    <property type="protein sequence ID" value="PSW06789.1"/>
    <property type="molecule type" value="Genomic_DNA"/>
</dbReference>
<dbReference type="RefSeq" id="WP_107282152.1">
    <property type="nucleotide sequence ID" value="NZ_PYMC01000002.1"/>
</dbReference>
<dbReference type="PANTHER" id="PTHR30126">
    <property type="entry name" value="HTH-TYPE TRANSCRIPTIONAL REGULATOR"/>
    <property type="match status" value="1"/>
</dbReference>
<name>A0A2T3N356_9GAMM</name>
<keyword evidence="2" id="KW-0805">Transcription regulation</keyword>
<sequence length="295" mass="32484">MLTKTTLEQWIVLQTVVETGGYVQAAKILNKSQSSVSYSLNTLQERLNLQLLHIVGRKAELTDAGRMMLAQARPLLTAFKQLELSAAGLRSGVRPSLNLVVDSVFPKSILLCSLKKFQESHPQTQIHLSEILRTERESELSAQQADLYITTLNSDSAVSGSPLIEIDFIAVAAARHPLHSMIGPISAPQLMKYPLITLTDKVSQQQGMKKISSMSNWSFTTVDAVIEAVCHGIGYGWLPRYHIQHLLDSGELKALPVSIEPTRKTVFYLVFGIEGQCYDNTILALADIIKAEAIG</sequence>
<dbReference type="Pfam" id="PF00126">
    <property type="entry name" value="HTH_1"/>
    <property type="match status" value="1"/>
</dbReference>
<evidence type="ECO:0000313" key="6">
    <source>
        <dbReference type="EMBL" id="PSW06789.1"/>
    </source>
</evidence>
<dbReference type="InterPro" id="IPR036390">
    <property type="entry name" value="WH_DNA-bd_sf"/>
</dbReference>
<evidence type="ECO:0000313" key="7">
    <source>
        <dbReference type="Proteomes" id="UP000240904"/>
    </source>
</evidence>
<dbReference type="PANTHER" id="PTHR30126:SF88">
    <property type="entry name" value="TRANSCRIPTIONAL REGULATOR-RELATED"/>
    <property type="match status" value="1"/>
</dbReference>
<keyword evidence="4" id="KW-0804">Transcription</keyword>
<evidence type="ECO:0000259" key="5">
    <source>
        <dbReference type="PROSITE" id="PS50931"/>
    </source>
</evidence>
<evidence type="ECO:0000256" key="4">
    <source>
        <dbReference type="ARBA" id="ARBA00023163"/>
    </source>
</evidence>
<protein>
    <submittedName>
        <fullName evidence="6">LysR family transcriptional regulator</fullName>
    </submittedName>
</protein>
<feature type="domain" description="HTH lysR-type" evidence="5">
    <location>
        <begin position="5"/>
        <end position="62"/>
    </location>
</feature>
<evidence type="ECO:0000256" key="2">
    <source>
        <dbReference type="ARBA" id="ARBA00023015"/>
    </source>
</evidence>
<dbReference type="Gene3D" id="1.10.10.10">
    <property type="entry name" value="Winged helix-like DNA-binding domain superfamily/Winged helix DNA-binding domain"/>
    <property type="match status" value="1"/>
</dbReference>
<dbReference type="GO" id="GO:0000976">
    <property type="term" value="F:transcription cis-regulatory region binding"/>
    <property type="evidence" value="ECO:0007669"/>
    <property type="project" value="TreeGrafter"/>
</dbReference>
<gene>
    <name evidence="6" type="ORF">C9I89_04500</name>
</gene>
<comment type="similarity">
    <text evidence="1">Belongs to the LysR transcriptional regulatory family.</text>
</comment>
<evidence type="ECO:0000256" key="3">
    <source>
        <dbReference type="ARBA" id="ARBA00023125"/>
    </source>
</evidence>
<dbReference type="InterPro" id="IPR036388">
    <property type="entry name" value="WH-like_DNA-bd_sf"/>
</dbReference>
<reference evidence="6 7" key="1">
    <citation type="submission" date="2018-03" db="EMBL/GenBank/DDBJ databases">
        <title>Whole genome sequencing of Histamine producing bacteria.</title>
        <authorList>
            <person name="Butler K."/>
        </authorList>
    </citation>
    <scope>NUCLEOTIDE SEQUENCE [LARGE SCALE GENOMIC DNA]</scope>
    <source>
        <strain evidence="6 7">DSM 16190</strain>
    </source>
</reference>
<keyword evidence="3" id="KW-0238">DNA-binding</keyword>
<proteinExistence type="inferred from homology"/>
<dbReference type="AlphaFoldDB" id="A0A2T3N356"/>
<dbReference type="SUPFAM" id="SSF53850">
    <property type="entry name" value="Periplasmic binding protein-like II"/>
    <property type="match status" value="1"/>
</dbReference>
<dbReference type="GO" id="GO:0003700">
    <property type="term" value="F:DNA-binding transcription factor activity"/>
    <property type="evidence" value="ECO:0007669"/>
    <property type="project" value="InterPro"/>
</dbReference>
<dbReference type="InterPro" id="IPR000847">
    <property type="entry name" value="LysR_HTH_N"/>
</dbReference>
<keyword evidence="7" id="KW-1185">Reference proteome</keyword>